<comment type="caution">
    <text evidence="1">The sequence shown here is derived from an EMBL/GenBank/DDBJ whole genome shotgun (WGS) entry which is preliminary data.</text>
</comment>
<accession>A0A0W0Z466</accession>
<organism evidence="1 2">
    <name type="scientific">Legionella santicrucis</name>
    <dbReference type="NCBI Taxonomy" id="45074"/>
    <lineage>
        <taxon>Bacteria</taxon>
        <taxon>Pseudomonadati</taxon>
        <taxon>Pseudomonadota</taxon>
        <taxon>Gammaproteobacteria</taxon>
        <taxon>Legionellales</taxon>
        <taxon>Legionellaceae</taxon>
        <taxon>Legionella</taxon>
    </lineage>
</organism>
<reference evidence="1 2" key="1">
    <citation type="submission" date="2015-11" db="EMBL/GenBank/DDBJ databases">
        <title>Genomic analysis of 38 Legionella species identifies large and diverse effector repertoires.</title>
        <authorList>
            <person name="Burstein D."/>
            <person name="Amaro F."/>
            <person name="Zusman T."/>
            <person name="Lifshitz Z."/>
            <person name="Cohen O."/>
            <person name="Gilbert J.A."/>
            <person name="Pupko T."/>
            <person name="Shuman H.A."/>
            <person name="Segal G."/>
        </authorList>
    </citation>
    <scope>NUCLEOTIDE SEQUENCE [LARGE SCALE GENOMIC DNA]</scope>
    <source>
        <strain evidence="1 2">SC-63-C7</strain>
    </source>
</reference>
<dbReference type="AlphaFoldDB" id="A0A0W0Z466"/>
<gene>
    <name evidence="1" type="ORF">Lsan_0975</name>
</gene>
<evidence type="ECO:0000313" key="1">
    <source>
        <dbReference type="EMBL" id="KTD63542.1"/>
    </source>
</evidence>
<dbReference type="RefSeq" id="WP_237762038.1">
    <property type="nucleotide sequence ID" value="NZ_CAAAIH010000022.1"/>
</dbReference>
<name>A0A0W0Z466_9GAMM</name>
<dbReference type="EMBL" id="LNYU01000024">
    <property type="protein sequence ID" value="KTD63542.1"/>
    <property type="molecule type" value="Genomic_DNA"/>
</dbReference>
<dbReference type="Proteomes" id="UP000054703">
    <property type="component" value="Unassembled WGS sequence"/>
</dbReference>
<evidence type="ECO:0000313" key="2">
    <source>
        <dbReference type="Proteomes" id="UP000054703"/>
    </source>
</evidence>
<proteinExistence type="predicted"/>
<dbReference type="PATRIC" id="fig|45074.5.peg.1030"/>
<sequence length="53" mass="5166">MTAGVAIGLAATAGIGVGIASKAGMFAHRAAKGSIANAMEEVSSSIEKTKSMN</sequence>
<protein>
    <submittedName>
        <fullName evidence="1">Uncharacterized protein</fullName>
    </submittedName>
</protein>
<keyword evidence="2" id="KW-1185">Reference proteome</keyword>